<sequence>MTETEIQAAFGRKALREQIFAGSKLGDNLTFGVTGAAAPDHAFGKLAGPAAVRPIPLGAGDDGHRIDMAHHEHGLEGGIAALPEKEQAPVVDNLLGHMLMYQREALFKVLVQALELLAFHFGDIGVGGRIEGNGPLQCLDIALGVKPGVAVLGACKL</sequence>
<protein>
    <submittedName>
        <fullName evidence="1">Uncharacterized protein</fullName>
    </submittedName>
</protein>
<dbReference type="EMBL" id="VSSQ01028590">
    <property type="protein sequence ID" value="MPM78363.1"/>
    <property type="molecule type" value="Genomic_DNA"/>
</dbReference>
<dbReference type="AlphaFoldDB" id="A0A645CN35"/>
<accession>A0A645CN35</accession>
<organism evidence="1">
    <name type="scientific">bioreactor metagenome</name>
    <dbReference type="NCBI Taxonomy" id="1076179"/>
    <lineage>
        <taxon>unclassified sequences</taxon>
        <taxon>metagenomes</taxon>
        <taxon>ecological metagenomes</taxon>
    </lineage>
</organism>
<proteinExistence type="predicted"/>
<evidence type="ECO:0000313" key="1">
    <source>
        <dbReference type="EMBL" id="MPM78363.1"/>
    </source>
</evidence>
<reference evidence="1" key="1">
    <citation type="submission" date="2019-08" db="EMBL/GenBank/DDBJ databases">
        <authorList>
            <person name="Kucharzyk K."/>
            <person name="Murdoch R.W."/>
            <person name="Higgins S."/>
            <person name="Loffler F."/>
        </authorList>
    </citation>
    <scope>NUCLEOTIDE SEQUENCE</scope>
</reference>
<comment type="caution">
    <text evidence="1">The sequence shown here is derived from an EMBL/GenBank/DDBJ whole genome shotgun (WGS) entry which is preliminary data.</text>
</comment>
<gene>
    <name evidence="1" type="ORF">SDC9_125374</name>
</gene>
<name>A0A645CN35_9ZZZZ</name>